<dbReference type="AlphaFoldDB" id="F9F895"/>
<dbReference type="STRING" id="660025.F9F895"/>
<evidence type="ECO:0000256" key="4">
    <source>
        <dbReference type="ARBA" id="ARBA00022825"/>
    </source>
</evidence>
<evidence type="ECO:0000313" key="8">
    <source>
        <dbReference type="EMBL" id="EGU86858.1"/>
    </source>
</evidence>
<protein>
    <recommendedName>
        <fullName evidence="7">Peptidase S8/S53 domain-containing protein</fullName>
    </recommendedName>
</protein>
<evidence type="ECO:0000256" key="5">
    <source>
        <dbReference type="PIRSR" id="PIRSR615500-1"/>
    </source>
</evidence>
<dbReference type="InterPro" id="IPR015500">
    <property type="entry name" value="Peptidase_S8_subtilisin-rel"/>
</dbReference>
<evidence type="ECO:0000256" key="6">
    <source>
        <dbReference type="PROSITE-ProRule" id="PRU01240"/>
    </source>
</evidence>
<evidence type="ECO:0000256" key="1">
    <source>
        <dbReference type="ARBA" id="ARBA00011073"/>
    </source>
</evidence>
<accession>F9F895</accession>
<dbReference type="PROSITE" id="PS00137">
    <property type="entry name" value="SUBTILASE_HIS"/>
    <property type="match status" value="1"/>
</dbReference>
<dbReference type="CDD" id="cd04842">
    <property type="entry name" value="Peptidases_S8_Kp43_protease"/>
    <property type="match status" value="1"/>
</dbReference>
<keyword evidence="2 6" id="KW-0645">Protease</keyword>
<dbReference type="SUPFAM" id="SSF52743">
    <property type="entry name" value="Subtilisin-like"/>
    <property type="match status" value="1"/>
</dbReference>
<dbReference type="InterPro" id="IPR034058">
    <property type="entry name" value="TagA/B/C/D_pept_dom"/>
</dbReference>
<dbReference type="PROSITE" id="PS00138">
    <property type="entry name" value="SUBTILASE_SER"/>
    <property type="match status" value="1"/>
</dbReference>
<dbReference type="Gene3D" id="3.40.50.200">
    <property type="entry name" value="Peptidase S8/S53 domain"/>
    <property type="match status" value="1"/>
</dbReference>
<dbReference type="InterPro" id="IPR051048">
    <property type="entry name" value="Peptidase_S8/S53_subtilisin"/>
</dbReference>
<dbReference type="PANTHER" id="PTHR43399">
    <property type="entry name" value="SUBTILISIN-RELATED"/>
    <property type="match status" value="1"/>
</dbReference>
<organism evidence="8">
    <name type="scientific">Fusarium oxysporum (strain Fo5176)</name>
    <name type="common">Fusarium vascular wilt</name>
    <dbReference type="NCBI Taxonomy" id="660025"/>
    <lineage>
        <taxon>Eukaryota</taxon>
        <taxon>Fungi</taxon>
        <taxon>Dikarya</taxon>
        <taxon>Ascomycota</taxon>
        <taxon>Pezizomycotina</taxon>
        <taxon>Sordariomycetes</taxon>
        <taxon>Hypocreomycetidae</taxon>
        <taxon>Hypocreales</taxon>
        <taxon>Nectriaceae</taxon>
        <taxon>Fusarium</taxon>
        <taxon>Fusarium oxysporum species complex</taxon>
    </lineage>
</organism>
<dbReference type="GO" id="GO:0006508">
    <property type="term" value="P:proteolysis"/>
    <property type="evidence" value="ECO:0007669"/>
    <property type="project" value="UniProtKB-KW"/>
</dbReference>
<comment type="caution">
    <text evidence="8">The sequence shown here is derived from an EMBL/GenBank/DDBJ whole genome shotgun (WGS) entry which is preliminary data.</text>
</comment>
<comment type="similarity">
    <text evidence="1 6">Belongs to the peptidase S8 family.</text>
</comment>
<evidence type="ECO:0000256" key="2">
    <source>
        <dbReference type="ARBA" id="ARBA00022670"/>
    </source>
</evidence>
<dbReference type="InterPro" id="IPR023828">
    <property type="entry name" value="Peptidase_S8_Ser-AS"/>
</dbReference>
<feature type="domain" description="Peptidase S8/S53" evidence="7">
    <location>
        <begin position="215"/>
        <end position="548"/>
    </location>
</feature>
<proteinExistence type="inferred from homology"/>
<dbReference type="Pfam" id="PF00082">
    <property type="entry name" value="Peptidase_S8"/>
    <property type="match status" value="1"/>
</dbReference>
<reference evidence="8" key="1">
    <citation type="journal article" date="2012" name="Mol. Plant Microbe Interact.">
        <title>A highly conserved effector in Fusarium oxysporum is required for full virulence on Arabidopsis.</title>
        <authorList>
            <person name="Thatcher L.F."/>
            <person name="Gardiner D.M."/>
            <person name="Kazan K."/>
            <person name="Manners J."/>
        </authorList>
    </citation>
    <scope>NUCLEOTIDE SEQUENCE [LARGE SCALE GENOMIC DNA]</scope>
    <source>
        <strain evidence="8">Fo5176</strain>
    </source>
</reference>
<feature type="active site" description="Charge relay system" evidence="5 6">
    <location>
        <position position="222"/>
    </location>
</feature>
<gene>
    <name evidence="8" type="ORF">FOXB_02620</name>
</gene>
<sequence>MDPVTITINGNVVYHDAQREGGVHFAPDASHTDYLILQSFSPLDDSQRERLSALGVGVQQVISGNTYFCKYDPHELQELRSLPFLNFVNPYHPDYVVEDALKAGGCRPPDEERHEVYITPHDDCASPEDLRALAQSIADRLNVDVSDFVPQTGYLRGWLKPEDLAVVAKFDKVRFISEVQEDVAFNWIARGDINVVDPSVAAVMFQSKAQYECEGEIVAVADQGFDDQHPAFTSVGSTGTTTRVTAKSYRQKVPGGVTDVNAHGTHVAGSVAGNWNSPGVQAPIMGTAPKAKLFCQVLFEQDGTKIKYPANESLQTIIKEAKDLGASVHTNSWGTPLRTVGSSLQQNDYTRESVDVDQSAWDNRDLTILFAAGNHGRYATPGGQIGAQAASKNCITVGACEPSHPLDYDASRTPVSRFSLGQPRGNTNRMGFFSSVGPTKNTLSTGNNSRIKPDVVAPGACIYSAKSRQATKVGDGAGQPFNYLGTPPDNTPPNDLFVFQQGTSMATPIVAGCCAVIAKALRISNITISSALVKAILINGTTDMTTTRVTQRMIGKRPITVPPAIPEIFLPEAEIDLSATPSPQQGFGRINQAKSLLCIPAYGGSYGGVYPLSGKPALALQKRQVEEVLSITIPNAPSTDGTTLGTLIPKLTVTMCYTDAPSVQNCGGLVNIVAMNVKAGGQVRYGNKSDTDTQPDIVNNVQKVVWTDIPVGDAKVFVKCIALNWGLKGSALNDLTGGQDFAIAWYLEWVDTSGNAEYRALNNRLYFIVIHKTFLGLVP</sequence>
<dbReference type="EMBL" id="AFQF01000784">
    <property type="protein sequence ID" value="EGU86858.1"/>
    <property type="molecule type" value="Genomic_DNA"/>
</dbReference>
<dbReference type="PRINTS" id="PR00723">
    <property type="entry name" value="SUBTILISIN"/>
</dbReference>
<name>F9F895_FUSOF</name>
<dbReference type="PROSITE" id="PS51892">
    <property type="entry name" value="SUBTILASE"/>
    <property type="match status" value="1"/>
</dbReference>
<dbReference type="InterPro" id="IPR036852">
    <property type="entry name" value="Peptidase_S8/S53_dom_sf"/>
</dbReference>
<dbReference type="InterPro" id="IPR000209">
    <property type="entry name" value="Peptidase_S8/S53_dom"/>
</dbReference>
<feature type="active site" description="Charge relay system" evidence="5 6">
    <location>
        <position position="504"/>
    </location>
</feature>
<feature type="active site" description="Charge relay system" evidence="5 6">
    <location>
        <position position="263"/>
    </location>
</feature>
<dbReference type="InterPro" id="IPR022398">
    <property type="entry name" value="Peptidase_S8_His-AS"/>
</dbReference>
<dbReference type="PANTHER" id="PTHR43399:SF4">
    <property type="entry name" value="CELL WALL-ASSOCIATED PROTEASE"/>
    <property type="match status" value="1"/>
</dbReference>
<keyword evidence="3 6" id="KW-0378">Hydrolase</keyword>
<evidence type="ECO:0000259" key="7">
    <source>
        <dbReference type="Pfam" id="PF00082"/>
    </source>
</evidence>
<dbReference type="Gene3D" id="2.60.120.380">
    <property type="match status" value="1"/>
</dbReference>
<evidence type="ECO:0000256" key="3">
    <source>
        <dbReference type="ARBA" id="ARBA00022801"/>
    </source>
</evidence>
<dbReference type="OrthoDB" id="10256524at2759"/>
<dbReference type="GO" id="GO:0004252">
    <property type="term" value="F:serine-type endopeptidase activity"/>
    <property type="evidence" value="ECO:0007669"/>
    <property type="project" value="UniProtKB-UniRule"/>
</dbReference>
<keyword evidence="4 6" id="KW-0720">Serine protease</keyword>